<dbReference type="OrthoDB" id="5215637at2759"/>
<reference evidence="3" key="1">
    <citation type="journal article" date="2020" name="Stud. Mycol.">
        <title>101 Dothideomycetes genomes: a test case for predicting lifestyles and emergence of pathogens.</title>
        <authorList>
            <person name="Haridas S."/>
            <person name="Albert R."/>
            <person name="Binder M."/>
            <person name="Bloem J."/>
            <person name="Labutti K."/>
            <person name="Salamov A."/>
            <person name="Andreopoulos B."/>
            <person name="Baker S."/>
            <person name="Barry K."/>
            <person name="Bills G."/>
            <person name="Bluhm B."/>
            <person name="Cannon C."/>
            <person name="Castanera R."/>
            <person name="Culley D."/>
            <person name="Daum C."/>
            <person name="Ezra D."/>
            <person name="Gonzalez J."/>
            <person name="Henrissat B."/>
            <person name="Kuo A."/>
            <person name="Liang C."/>
            <person name="Lipzen A."/>
            <person name="Lutzoni F."/>
            <person name="Magnuson J."/>
            <person name="Mondo S."/>
            <person name="Nolan M."/>
            <person name="Ohm R."/>
            <person name="Pangilinan J."/>
            <person name="Park H.-J."/>
            <person name="Ramirez L."/>
            <person name="Alfaro M."/>
            <person name="Sun H."/>
            <person name="Tritt A."/>
            <person name="Yoshinaga Y."/>
            <person name="Zwiers L.-H."/>
            <person name="Turgeon B."/>
            <person name="Goodwin S."/>
            <person name="Spatafora J."/>
            <person name="Crous P."/>
            <person name="Grigoriev I."/>
        </authorList>
    </citation>
    <scope>NUCLEOTIDE SEQUENCE</scope>
    <source>
        <strain evidence="3">Tuck. ex Michener</strain>
    </source>
</reference>
<feature type="region of interest" description="Disordered" evidence="1">
    <location>
        <begin position="239"/>
        <end position="278"/>
    </location>
</feature>
<evidence type="ECO:0000313" key="3">
    <source>
        <dbReference type="EMBL" id="KAF2232085.1"/>
    </source>
</evidence>
<dbReference type="Proteomes" id="UP000800092">
    <property type="component" value="Unassembled WGS sequence"/>
</dbReference>
<name>A0A6A6H231_VIRVR</name>
<organism evidence="3 4">
    <name type="scientific">Viridothelium virens</name>
    <name type="common">Speckled blister lichen</name>
    <name type="synonym">Trypethelium virens</name>
    <dbReference type="NCBI Taxonomy" id="1048519"/>
    <lineage>
        <taxon>Eukaryota</taxon>
        <taxon>Fungi</taxon>
        <taxon>Dikarya</taxon>
        <taxon>Ascomycota</taxon>
        <taxon>Pezizomycotina</taxon>
        <taxon>Dothideomycetes</taxon>
        <taxon>Dothideomycetes incertae sedis</taxon>
        <taxon>Trypetheliales</taxon>
        <taxon>Trypetheliaceae</taxon>
        <taxon>Viridothelium</taxon>
    </lineage>
</organism>
<protein>
    <submittedName>
        <fullName evidence="3">Uncharacterized protein</fullName>
    </submittedName>
</protein>
<keyword evidence="2" id="KW-0472">Membrane</keyword>
<sequence length="342" mass="36113">MDGVTCFAPEPDSFLDPIPDMWPCGPLNSSNPSVACCNTGDLCYSDQICRKASLDPDGPVWYVGGCTDEDFHGCYNRCVSSSSTLIAYNEISSLWACCGSNGCNSPSNETFPGPEPWKLLPIATLPPSSVPSSDWPVWEFYSLPSSLSSHGPSSPTIPSISTVFTQSSIVGSVSSTQPTSTFTAYSASSSSSQATKSSTSRSSAHIGAIAAASIIGGLLFFAAIVGSVILLRRRNVRRAAGGRPTAELAGSFDRHEHTTSAQHDTEQSRAPLEMSDTSRPWSELEGTQIGHLSGSATTQRGVSMQSIPPQELEATDPRASVVMVSPTSIHDLNSMCEEGSDK</sequence>
<feature type="compositionally biased region" description="Basic and acidic residues" evidence="1">
    <location>
        <begin position="252"/>
        <end position="267"/>
    </location>
</feature>
<dbReference type="AlphaFoldDB" id="A0A6A6H231"/>
<evidence type="ECO:0000256" key="1">
    <source>
        <dbReference type="SAM" id="MobiDB-lite"/>
    </source>
</evidence>
<proteinExistence type="predicted"/>
<feature type="transmembrane region" description="Helical" evidence="2">
    <location>
        <begin position="206"/>
        <end position="231"/>
    </location>
</feature>
<dbReference type="EMBL" id="ML991819">
    <property type="protein sequence ID" value="KAF2232085.1"/>
    <property type="molecule type" value="Genomic_DNA"/>
</dbReference>
<evidence type="ECO:0000313" key="4">
    <source>
        <dbReference type="Proteomes" id="UP000800092"/>
    </source>
</evidence>
<keyword evidence="2" id="KW-1133">Transmembrane helix</keyword>
<evidence type="ECO:0000256" key="2">
    <source>
        <dbReference type="SAM" id="Phobius"/>
    </source>
</evidence>
<keyword evidence="4" id="KW-1185">Reference proteome</keyword>
<gene>
    <name evidence="3" type="ORF">EV356DRAFT_534928</name>
</gene>
<accession>A0A6A6H231</accession>
<keyword evidence="2" id="KW-0812">Transmembrane</keyword>